<dbReference type="InterPro" id="IPR021109">
    <property type="entry name" value="Peptidase_aspartic_dom_sf"/>
</dbReference>
<evidence type="ECO:0000313" key="13">
    <source>
        <dbReference type="EMBL" id="KFD72646.1"/>
    </source>
</evidence>
<dbReference type="FunFam" id="2.40.70.10:FF:000002">
    <property type="entry name" value="Vacuolar aspartic proteinase"/>
    <property type="match status" value="1"/>
</dbReference>
<dbReference type="FunFam" id="2.40.70.10:FF:000009">
    <property type="entry name" value="Aspartic proteinase A1"/>
    <property type="match status" value="1"/>
</dbReference>
<protein>
    <recommendedName>
        <fullName evidence="12">Peptidase A1 domain-containing protein</fullName>
    </recommendedName>
</protein>
<sequence length="402" mass="45133">MTMLLSAISMLMILYLGIADAHSKVTLFRKESVAQRLLRQGNFFEYYNKLEQWTQFTKQKYLVAKQPGQIDELLHNYMDAQYYGDISIGTPKQNFTVIFDTGSSNFWVPSSKCSFFDIACWLHRRYNSKKSKTYVKDGRPIEIRYGSGSMKGFASKDTACVADICVKQQTFAEATSQPGVAFVFAHFDGILGMGYPSIAVGNITPVFNMMIEQKLLAEPIFSFWLNRDPSSEIGGEITFGGLDSSHYEGSVTWVPVTRQRYWEFDMSGVKINEEILACKDGCTAIADTGTSLIAGPKDEVARIQEYIGAKPLIMGQYYVDCDKIKALPNISLVIGDRDFTLEPEAYILKMTQFGKSFCMSGFMGLDMPKEIGKLWILGDVFIGTYYTAFDMGNNRIGFATAK</sequence>
<dbReference type="PROSITE" id="PS00141">
    <property type="entry name" value="ASP_PROTEASE"/>
    <property type="match status" value="2"/>
</dbReference>
<dbReference type="SUPFAM" id="SSF50630">
    <property type="entry name" value="Acid proteases"/>
    <property type="match status" value="1"/>
</dbReference>
<dbReference type="GO" id="GO:0004190">
    <property type="term" value="F:aspartic-type endopeptidase activity"/>
    <property type="evidence" value="ECO:0007669"/>
    <property type="project" value="UniProtKB-KW"/>
</dbReference>
<dbReference type="Proteomes" id="UP000030758">
    <property type="component" value="Unassembled WGS sequence"/>
</dbReference>
<dbReference type="PROSITE" id="PS51767">
    <property type="entry name" value="PEPTIDASE_A1"/>
    <property type="match status" value="1"/>
</dbReference>
<dbReference type="InterPro" id="IPR033121">
    <property type="entry name" value="PEPTIDASE_A1"/>
</dbReference>
<evidence type="ECO:0000256" key="2">
    <source>
        <dbReference type="ARBA" id="ARBA00022670"/>
    </source>
</evidence>
<evidence type="ECO:0000256" key="4">
    <source>
        <dbReference type="ARBA" id="ARBA00022750"/>
    </source>
</evidence>
<evidence type="ECO:0000256" key="7">
    <source>
        <dbReference type="ARBA" id="ARBA00023180"/>
    </source>
</evidence>
<evidence type="ECO:0000256" key="6">
    <source>
        <dbReference type="ARBA" id="ARBA00023157"/>
    </source>
</evidence>
<accession>A0A085NT50</accession>
<evidence type="ECO:0000256" key="10">
    <source>
        <dbReference type="RuleBase" id="RU000454"/>
    </source>
</evidence>
<evidence type="ECO:0000256" key="5">
    <source>
        <dbReference type="ARBA" id="ARBA00022801"/>
    </source>
</evidence>
<dbReference type="InterPro" id="IPR001461">
    <property type="entry name" value="Aspartic_peptidase_A1"/>
</dbReference>
<dbReference type="PRINTS" id="PR00792">
    <property type="entry name" value="PEPSIN"/>
</dbReference>
<name>A0A085NT50_9BILA</name>
<dbReference type="MEROPS" id="A01.068"/>
<reference evidence="13" key="1">
    <citation type="journal article" date="2014" name="Nat. Genet.">
        <title>Genome and transcriptome of the porcine whipworm Trichuris suis.</title>
        <authorList>
            <person name="Jex A.R."/>
            <person name="Nejsum P."/>
            <person name="Schwarz E.M."/>
            <person name="Hu L."/>
            <person name="Young N.D."/>
            <person name="Hall R.S."/>
            <person name="Korhonen P.K."/>
            <person name="Liao S."/>
            <person name="Thamsborg S."/>
            <person name="Xia J."/>
            <person name="Xu P."/>
            <person name="Wang S."/>
            <person name="Scheerlinck J.P."/>
            <person name="Hofmann A."/>
            <person name="Sternberg P.W."/>
            <person name="Wang J."/>
            <person name="Gasser R.B."/>
        </authorList>
    </citation>
    <scope>NUCLEOTIDE SEQUENCE [LARGE SCALE GENOMIC DNA]</scope>
    <source>
        <strain evidence="13">DCEP-RM93F</strain>
    </source>
</reference>
<gene>
    <name evidence="13" type="ORF">M514_01767</name>
</gene>
<dbReference type="GO" id="GO:0006508">
    <property type="term" value="P:proteolysis"/>
    <property type="evidence" value="ECO:0007669"/>
    <property type="project" value="UniProtKB-KW"/>
</dbReference>
<keyword evidence="5 10" id="KW-0378">Hydrolase</keyword>
<dbReference type="PANTHER" id="PTHR47966:SF51">
    <property type="entry name" value="BETA-SITE APP-CLEAVING ENZYME, ISOFORM A-RELATED"/>
    <property type="match status" value="1"/>
</dbReference>
<dbReference type="EMBL" id="KL367476">
    <property type="protein sequence ID" value="KFD72646.1"/>
    <property type="molecule type" value="Genomic_DNA"/>
</dbReference>
<evidence type="ECO:0000256" key="11">
    <source>
        <dbReference type="SAM" id="SignalP"/>
    </source>
</evidence>
<evidence type="ECO:0000259" key="12">
    <source>
        <dbReference type="PROSITE" id="PS51767"/>
    </source>
</evidence>
<keyword evidence="4 10" id="KW-0064">Aspartyl protease</keyword>
<evidence type="ECO:0000256" key="8">
    <source>
        <dbReference type="PIRSR" id="PIRSR601461-1"/>
    </source>
</evidence>
<dbReference type="AlphaFoldDB" id="A0A085NT50"/>
<feature type="disulfide bond" evidence="9">
    <location>
        <begin position="321"/>
        <end position="358"/>
    </location>
</feature>
<dbReference type="PANTHER" id="PTHR47966">
    <property type="entry name" value="BETA-SITE APP-CLEAVING ENZYME, ISOFORM A-RELATED"/>
    <property type="match status" value="1"/>
</dbReference>
<evidence type="ECO:0000256" key="1">
    <source>
        <dbReference type="ARBA" id="ARBA00007447"/>
    </source>
</evidence>
<dbReference type="GO" id="GO:0005764">
    <property type="term" value="C:lysosome"/>
    <property type="evidence" value="ECO:0007669"/>
    <property type="project" value="TreeGrafter"/>
</dbReference>
<dbReference type="InterPro" id="IPR001969">
    <property type="entry name" value="Aspartic_peptidase_AS"/>
</dbReference>
<organism evidence="13">
    <name type="scientific">Trichuris suis</name>
    <name type="common">pig whipworm</name>
    <dbReference type="NCBI Taxonomy" id="68888"/>
    <lineage>
        <taxon>Eukaryota</taxon>
        <taxon>Metazoa</taxon>
        <taxon>Ecdysozoa</taxon>
        <taxon>Nematoda</taxon>
        <taxon>Enoplea</taxon>
        <taxon>Dorylaimia</taxon>
        <taxon>Trichinellida</taxon>
        <taxon>Trichuridae</taxon>
        <taxon>Trichuris</taxon>
    </lineage>
</organism>
<feature type="disulfide bond" evidence="9">
    <location>
        <begin position="278"/>
        <end position="282"/>
    </location>
</feature>
<keyword evidence="7" id="KW-0325">Glycoprotein</keyword>
<dbReference type="Pfam" id="PF00026">
    <property type="entry name" value="Asp"/>
    <property type="match status" value="1"/>
</dbReference>
<comment type="similarity">
    <text evidence="1 10">Belongs to the peptidase A1 family.</text>
</comment>
<evidence type="ECO:0000256" key="3">
    <source>
        <dbReference type="ARBA" id="ARBA00022729"/>
    </source>
</evidence>
<dbReference type="Gene3D" id="2.40.70.10">
    <property type="entry name" value="Acid Proteases"/>
    <property type="match status" value="2"/>
</dbReference>
<keyword evidence="3 11" id="KW-0732">Signal</keyword>
<feature type="signal peptide" evidence="11">
    <location>
        <begin position="1"/>
        <end position="21"/>
    </location>
</feature>
<feature type="active site" evidence="8">
    <location>
        <position position="287"/>
    </location>
</feature>
<keyword evidence="2 10" id="KW-0645">Protease</keyword>
<proteinExistence type="inferred from homology"/>
<feature type="domain" description="Peptidase A1" evidence="12">
    <location>
        <begin position="82"/>
        <end position="399"/>
    </location>
</feature>
<evidence type="ECO:0000256" key="9">
    <source>
        <dbReference type="PIRSR" id="PIRSR601461-2"/>
    </source>
</evidence>
<keyword evidence="6 9" id="KW-1015">Disulfide bond</keyword>
<feature type="chain" id="PRO_5001796228" description="Peptidase A1 domain-containing protein" evidence="11">
    <location>
        <begin position="22"/>
        <end position="402"/>
    </location>
</feature>
<feature type="active site" evidence="8">
    <location>
        <position position="100"/>
    </location>
</feature>
<feature type="disulfide bond" evidence="9">
    <location>
        <begin position="113"/>
        <end position="120"/>
    </location>
</feature>